<reference evidence="2" key="1">
    <citation type="journal article" date="2019" name="Int. J. Syst. Evol. Microbiol.">
        <title>The Global Catalogue of Microorganisms (GCM) 10K type strain sequencing project: providing services to taxonomists for standard genome sequencing and annotation.</title>
        <authorList>
            <consortium name="The Broad Institute Genomics Platform"/>
            <consortium name="The Broad Institute Genome Sequencing Center for Infectious Disease"/>
            <person name="Wu L."/>
            <person name="Ma J."/>
        </authorList>
    </citation>
    <scope>NUCLEOTIDE SEQUENCE [LARGE SCALE GENOMIC DNA]</scope>
    <source>
        <strain evidence="2">CGMCC 1.12990</strain>
    </source>
</reference>
<sequence length="92" mass="10190">MELLRLEDNGLSFEQSRTPQLLAMFRRLPSHVAGAGVGPYVVKCVVNNVGSRPGVENQLGQNPFLVYLYLPLPCPSHRGQDLLYSGEFCLSQ</sequence>
<protein>
    <submittedName>
        <fullName evidence="1">Uncharacterized protein</fullName>
    </submittedName>
</protein>
<name>A0ABQ1WK66_9BACT</name>
<dbReference type="EMBL" id="BMGS01000002">
    <property type="protein sequence ID" value="GGG33705.1"/>
    <property type="molecule type" value="Genomic_DNA"/>
</dbReference>
<gene>
    <name evidence="1" type="ORF">GCM10011378_07690</name>
</gene>
<evidence type="ECO:0000313" key="2">
    <source>
        <dbReference type="Proteomes" id="UP000601361"/>
    </source>
</evidence>
<accession>A0ABQ1WK66</accession>
<evidence type="ECO:0000313" key="1">
    <source>
        <dbReference type="EMBL" id="GGG33705.1"/>
    </source>
</evidence>
<dbReference type="InterPro" id="IPR036890">
    <property type="entry name" value="HATPase_C_sf"/>
</dbReference>
<dbReference type="Proteomes" id="UP000601361">
    <property type="component" value="Unassembled WGS sequence"/>
</dbReference>
<keyword evidence="2" id="KW-1185">Reference proteome</keyword>
<proteinExistence type="predicted"/>
<comment type="caution">
    <text evidence="1">The sequence shown here is derived from an EMBL/GenBank/DDBJ whole genome shotgun (WGS) entry which is preliminary data.</text>
</comment>
<dbReference type="SUPFAM" id="SSF55874">
    <property type="entry name" value="ATPase domain of HSP90 chaperone/DNA topoisomerase II/histidine kinase"/>
    <property type="match status" value="1"/>
</dbReference>
<organism evidence="1 2">
    <name type="scientific">Hymenobacter glacieicola</name>
    <dbReference type="NCBI Taxonomy" id="1562124"/>
    <lineage>
        <taxon>Bacteria</taxon>
        <taxon>Pseudomonadati</taxon>
        <taxon>Bacteroidota</taxon>
        <taxon>Cytophagia</taxon>
        <taxon>Cytophagales</taxon>
        <taxon>Hymenobacteraceae</taxon>
        <taxon>Hymenobacter</taxon>
    </lineage>
</organism>